<evidence type="ECO:0000313" key="3">
    <source>
        <dbReference type="Proteomes" id="UP000594260"/>
    </source>
</evidence>
<evidence type="ECO:0000256" key="1">
    <source>
        <dbReference type="SAM" id="MobiDB-lite"/>
    </source>
</evidence>
<organism evidence="2 3">
    <name type="scientific">Varroa destructor</name>
    <name type="common">Honeybee mite</name>
    <dbReference type="NCBI Taxonomy" id="109461"/>
    <lineage>
        <taxon>Eukaryota</taxon>
        <taxon>Metazoa</taxon>
        <taxon>Ecdysozoa</taxon>
        <taxon>Arthropoda</taxon>
        <taxon>Chelicerata</taxon>
        <taxon>Arachnida</taxon>
        <taxon>Acari</taxon>
        <taxon>Parasitiformes</taxon>
        <taxon>Mesostigmata</taxon>
        <taxon>Gamasina</taxon>
        <taxon>Dermanyssoidea</taxon>
        <taxon>Varroidae</taxon>
        <taxon>Varroa</taxon>
    </lineage>
</organism>
<dbReference type="InParanoid" id="A0A7M7L1Y8"/>
<dbReference type="AlphaFoldDB" id="A0A7M7L1Y8"/>
<evidence type="ECO:0000313" key="2">
    <source>
        <dbReference type="EnsemblMetazoa" id="XP_022672644"/>
    </source>
</evidence>
<dbReference type="KEGG" id="vde:111255200"/>
<protein>
    <submittedName>
        <fullName evidence="2">Uncharacterized protein</fullName>
    </submittedName>
</protein>
<feature type="region of interest" description="Disordered" evidence="1">
    <location>
        <begin position="58"/>
        <end position="109"/>
    </location>
</feature>
<sequence>MFRCFQYSSAYRSLDEPPDDLSAEEENSLRGVQGELPVSSVEDESCFSRVGTTSTTALQQRSLSAQRSSPLSSTTSLFPVNQNRVSPADLNRLSPLSVSSTGAEGSSRSEQHLQLVYGGSTVANLGGHLGGSTGTLSANLSNLLSPPAPPLGGSLAGTHSAPGSTAGFTPELKRPPNHKYVKHLEATLLKNSFSDSQLNRRQRDEERYIRVSIGAHLPGALSGTPGAQQVIPPPRPTVPCPKRDKKSRELVARLAPIDTTERWSPAGLDKTIAVKSTGGSGSNSVRDTNTNEVKGKDNQLKEIKMGGRTQVIRVPVDGAPLCWAPPVPGQRLSVVQESVSDCLEVTQRSQKLQYSQKFQQLPNECNEKTHDSSSVFKGPVHLPQHRHHLHLQPRNVPFTASSSARLPIRIVVGGTTIIQDADTYSGMVGDQTSADNRLASFAVSPINGNNEAFGINEVCSVNQRRPAAFSGEVPLAKAGRFLPTQSSSCRVNTIRNQDQFHPVQQRAQITSSTTTSFSTISSARNASSRLISAASRKCRMAPPSNSSNILDNASGTSAGTGCLGGATGALGATNVSGSTTTTAAAAAGGGGGGSSSSRNWLHQDNEILGQGVCYTVKTLVGTSA</sequence>
<dbReference type="GeneID" id="111255200"/>
<keyword evidence="3" id="KW-1185">Reference proteome</keyword>
<feature type="region of interest" description="Disordered" evidence="1">
    <location>
        <begin position="219"/>
        <end position="246"/>
    </location>
</feature>
<proteinExistence type="predicted"/>
<reference evidence="2" key="1">
    <citation type="submission" date="2021-01" db="UniProtKB">
        <authorList>
            <consortium name="EnsemblMetazoa"/>
        </authorList>
    </citation>
    <scope>IDENTIFICATION</scope>
</reference>
<dbReference type="EnsemblMetazoa" id="XM_022816909">
    <property type="protein sequence ID" value="XP_022672644"/>
    <property type="gene ID" value="LOC111255200"/>
</dbReference>
<dbReference type="Proteomes" id="UP000594260">
    <property type="component" value="Unplaced"/>
</dbReference>
<feature type="compositionally biased region" description="Low complexity" evidence="1">
    <location>
        <begin position="58"/>
        <end position="77"/>
    </location>
</feature>
<name>A0A7M7L1Y8_VARDE</name>
<feature type="compositionally biased region" description="Low complexity" evidence="1">
    <location>
        <begin position="149"/>
        <end position="158"/>
    </location>
</feature>
<feature type="region of interest" description="Disordered" evidence="1">
    <location>
        <begin position="149"/>
        <end position="176"/>
    </location>
</feature>
<dbReference type="RefSeq" id="XP_022672644.1">
    <property type="nucleotide sequence ID" value="XM_022816909.1"/>
</dbReference>
<accession>A0A7M7L1Y8</accession>
<feature type="compositionally biased region" description="Polar residues" evidence="1">
    <location>
        <begin position="94"/>
        <end position="108"/>
    </location>
</feature>